<dbReference type="InterPro" id="IPR025720">
    <property type="entry name" value="RibU"/>
</dbReference>
<evidence type="ECO:0000256" key="4">
    <source>
        <dbReference type="ARBA" id="ARBA00022475"/>
    </source>
</evidence>
<dbReference type="InterPro" id="IPR024529">
    <property type="entry name" value="ECF_trnsprt_substrate-spec"/>
</dbReference>
<evidence type="ECO:0000256" key="3">
    <source>
        <dbReference type="ARBA" id="ARBA00022448"/>
    </source>
</evidence>
<dbReference type="Gene3D" id="1.10.1760.20">
    <property type="match status" value="1"/>
</dbReference>
<evidence type="ECO:0000256" key="2">
    <source>
        <dbReference type="ARBA" id="ARBA00005540"/>
    </source>
</evidence>
<dbReference type="Proteomes" id="UP001442364">
    <property type="component" value="Unassembled WGS sequence"/>
</dbReference>
<organism evidence="9 10">
    <name type="scientific">[Lactobacillus] rogosae</name>
    <dbReference type="NCBI Taxonomy" id="706562"/>
    <lineage>
        <taxon>Bacteria</taxon>
        <taxon>Bacillati</taxon>
        <taxon>Bacillota</taxon>
        <taxon>Clostridia</taxon>
        <taxon>Lachnospirales</taxon>
        <taxon>Lachnospiraceae</taxon>
        <taxon>Lachnospira</taxon>
    </lineage>
</organism>
<dbReference type="PANTHER" id="PTHR38438:SF1">
    <property type="entry name" value="RIBOFLAVIN TRANSPORTER RIBU"/>
    <property type="match status" value="1"/>
</dbReference>
<accession>A0ABV1BSX6</accession>
<dbReference type="PANTHER" id="PTHR38438">
    <property type="entry name" value="RIBOFLAVIN TRANSPORTER RIBU"/>
    <property type="match status" value="1"/>
</dbReference>
<comment type="caution">
    <text evidence="9">The sequence shown here is derived from an EMBL/GenBank/DDBJ whole genome shotgun (WGS) entry which is preliminary data.</text>
</comment>
<feature type="transmembrane region" description="Helical" evidence="8">
    <location>
        <begin position="206"/>
        <end position="233"/>
    </location>
</feature>
<proteinExistence type="inferred from homology"/>
<dbReference type="RefSeq" id="WP_022502131.1">
    <property type="nucleotide sequence ID" value="NZ_DAWDIQ010000005.1"/>
</dbReference>
<keyword evidence="5 8" id="KW-0812">Transmembrane</keyword>
<feature type="transmembrane region" description="Helical" evidence="8">
    <location>
        <begin position="12"/>
        <end position="31"/>
    </location>
</feature>
<gene>
    <name evidence="9" type="ORF">WMO14_03005</name>
</gene>
<comment type="subcellular location">
    <subcellularLocation>
        <location evidence="1">Cell membrane</location>
        <topology evidence="1">Multi-pass membrane protein</topology>
    </subcellularLocation>
</comment>
<evidence type="ECO:0000313" key="9">
    <source>
        <dbReference type="EMBL" id="MEQ2378854.1"/>
    </source>
</evidence>
<evidence type="ECO:0000256" key="1">
    <source>
        <dbReference type="ARBA" id="ARBA00004651"/>
    </source>
</evidence>
<evidence type="ECO:0000256" key="5">
    <source>
        <dbReference type="ARBA" id="ARBA00022692"/>
    </source>
</evidence>
<keyword evidence="6 8" id="KW-1133">Transmembrane helix</keyword>
<keyword evidence="3" id="KW-0813">Transport</keyword>
<evidence type="ECO:0000256" key="8">
    <source>
        <dbReference type="SAM" id="Phobius"/>
    </source>
</evidence>
<name>A0ABV1BSX6_9FIRM</name>
<evidence type="ECO:0000256" key="7">
    <source>
        <dbReference type="ARBA" id="ARBA00023136"/>
    </source>
</evidence>
<evidence type="ECO:0000256" key="6">
    <source>
        <dbReference type="ARBA" id="ARBA00022989"/>
    </source>
</evidence>
<keyword evidence="10" id="KW-1185">Reference proteome</keyword>
<evidence type="ECO:0000313" key="10">
    <source>
        <dbReference type="Proteomes" id="UP001442364"/>
    </source>
</evidence>
<reference evidence="9 10" key="1">
    <citation type="submission" date="2024-03" db="EMBL/GenBank/DDBJ databases">
        <title>Human intestinal bacterial collection.</title>
        <authorList>
            <person name="Pauvert C."/>
            <person name="Hitch T.C.A."/>
            <person name="Clavel T."/>
        </authorList>
    </citation>
    <scope>NUCLEOTIDE SEQUENCE [LARGE SCALE GENOMIC DNA]</scope>
    <source>
        <strain evidence="9 10">CLA-AA-H255</strain>
    </source>
</reference>
<dbReference type="EMBL" id="JBBMER010000002">
    <property type="protein sequence ID" value="MEQ2378854.1"/>
    <property type="molecule type" value="Genomic_DNA"/>
</dbReference>
<keyword evidence="4" id="KW-1003">Cell membrane</keyword>
<feature type="transmembrane region" description="Helical" evidence="8">
    <location>
        <begin position="128"/>
        <end position="147"/>
    </location>
</feature>
<feature type="transmembrane region" description="Helical" evidence="8">
    <location>
        <begin position="154"/>
        <end position="178"/>
    </location>
</feature>
<dbReference type="Pfam" id="PF12822">
    <property type="entry name" value="ECF_trnsprt"/>
    <property type="match status" value="1"/>
</dbReference>
<feature type="transmembrane region" description="Helical" evidence="8">
    <location>
        <begin position="51"/>
        <end position="70"/>
    </location>
</feature>
<feature type="transmembrane region" description="Helical" evidence="8">
    <location>
        <begin position="91"/>
        <end position="113"/>
    </location>
</feature>
<comment type="similarity">
    <text evidence="2">Belongs to the prokaryotic riboflavin transporter (P-RFT) (TC 2.A.87) family.</text>
</comment>
<keyword evidence="7 8" id="KW-0472">Membrane</keyword>
<sequence>MSNLLDVIRKNIEFVGISLLLMIIVFVIARASEVLIEKRNGVKFASKNTKVNKTVIMAMLSAIAVILMYFDFPIPIIAPGFYKIDFSEVPVLIGSFMLGPCAGVVIEAVKVILHFCMKGTTTAFVGDFANFILGCMYVVPASIIYHIKKTRKMAVVSLAIGGIILVIAGMALNAWYLLPKYSELYGLPMDTLIAMGTKVNASIKDVFSFVALAVAPFNVIKAVIDGVITVVLYKYLSHQLKA</sequence>
<protein>
    <submittedName>
        <fullName evidence="9">ECF transporter S component</fullName>
    </submittedName>
</protein>